<accession>A0A9N9LWF1</accession>
<keyword evidence="1" id="KW-0812">Transmembrane</keyword>
<keyword evidence="1" id="KW-1133">Transmembrane helix</keyword>
<keyword evidence="1" id="KW-0472">Membrane</keyword>
<evidence type="ECO:0000313" key="3">
    <source>
        <dbReference type="Proteomes" id="UP000701801"/>
    </source>
</evidence>
<evidence type="ECO:0000313" key="2">
    <source>
        <dbReference type="EMBL" id="CAG8981108.1"/>
    </source>
</evidence>
<dbReference type="AlphaFoldDB" id="A0A9N9LWF1"/>
<keyword evidence="3" id="KW-1185">Reference proteome</keyword>
<gene>
    <name evidence="2" type="ORF">HYALB_00012629</name>
</gene>
<sequence length="132" mass="15278">MPAIRVRFVQSRENEMSTTLIIVAVVTTIFFLWKFLAPQPKLKIPHVQFRSDNSMARYRAETKTLMGEGYEKYTRNGQAFSIRNAYNPKRPIAILPMKYLEEVKNAPQTGLSYPLVSERVFTNLGDQCFNKI</sequence>
<reference evidence="2" key="1">
    <citation type="submission" date="2021-07" db="EMBL/GenBank/DDBJ databases">
        <authorList>
            <person name="Durling M."/>
        </authorList>
    </citation>
    <scope>NUCLEOTIDE SEQUENCE</scope>
</reference>
<dbReference type="EMBL" id="CAJVRM010000448">
    <property type="protein sequence ID" value="CAG8981108.1"/>
    <property type="molecule type" value="Genomic_DNA"/>
</dbReference>
<feature type="transmembrane region" description="Helical" evidence="1">
    <location>
        <begin position="16"/>
        <end position="36"/>
    </location>
</feature>
<organism evidence="2 3">
    <name type="scientific">Hymenoscyphus albidus</name>
    <dbReference type="NCBI Taxonomy" id="595503"/>
    <lineage>
        <taxon>Eukaryota</taxon>
        <taxon>Fungi</taxon>
        <taxon>Dikarya</taxon>
        <taxon>Ascomycota</taxon>
        <taxon>Pezizomycotina</taxon>
        <taxon>Leotiomycetes</taxon>
        <taxon>Helotiales</taxon>
        <taxon>Helotiaceae</taxon>
        <taxon>Hymenoscyphus</taxon>
    </lineage>
</organism>
<protein>
    <submittedName>
        <fullName evidence="2">Uncharacterized protein</fullName>
    </submittedName>
</protein>
<comment type="caution">
    <text evidence="2">The sequence shown here is derived from an EMBL/GenBank/DDBJ whole genome shotgun (WGS) entry which is preliminary data.</text>
</comment>
<dbReference type="OrthoDB" id="1844152at2759"/>
<evidence type="ECO:0000256" key="1">
    <source>
        <dbReference type="SAM" id="Phobius"/>
    </source>
</evidence>
<proteinExistence type="predicted"/>
<dbReference type="Proteomes" id="UP000701801">
    <property type="component" value="Unassembled WGS sequence"/>
</dbReference>
<name>A0A9N9LWF1_9HELO</name>